<dbReference type="Gene3D" id="1.10.287.2510">
    <property type="match status" value="1"/>
</dbReference>
<dbReference type="FunFam" id="2.30.29.30:FF:000021">
    <property type="entry name" value="Rho guanine nucleotide exchange factor 2"/>
    <property type="match status" value="1"/>
</dbReference>
<dbReference type="PROSITE" id="PS50003">
    <property type="entry name" value="PH_DOMAIN"/>
    <property type="match status" value="1"/>
</dbReference>
<dbReference type="Pfam" id="PF17838">
    <property type="entry name" value="PH_16"/>
    <property type="match status" value="1"/>
</dbReference>
<accession>A0A8C8WJJ2</accession>
<reference evidence="5" key="1">
    <citation type="journal article" date="2019" name="bioRxiv">
        <title>Long live the king: chromosome-level assembly of the lion (Panthera leo) using linked-read, Hi-C, and long read data.</title>
        <authorList>
            <person name="Armstrong E.E."/>
            <person name="Taylor R.W."/>
            <person name="Miller D.E."/>
            <person name="Kaelin C."/>
            <person name="Barsh G."/>
            <person name="Hadly E.A."/>
            <person name="Petrov D."/>
        </authorList>
    </citation>
    <scope>NUCLEOTIDE SEQUENCE [LARGE SCALE GENOMIC DNA]</scope>
</reference>
<dbReference type="InterPro" id="IPR051632">
    <property type="entry name" value="Rho_GEF"/>
</dbReference>
<dbReference type="GO" id="GO:0000902">
    <property type="term" value="P:cell morphogenesis"/>
    <property type="evidence" value="ECO:0007669"/>
    <property type="project" value="TreeGrafter"/>
</dbReference>
<dbReference type="SMART" id="SM00233">
    <property type="entry name" value="PH"/>
    <property type="match status" value="1"/>
</dbReference>
<dbReference type="Proteomes" id="UP000694399">
    <property type="component" value="Chromosome A1"/>
</dbReference>
<dbReference type="InterPro" id="IPR011993">
    <property type="entry name" value="PH-like_dom_sf"/>
</dbReference>
<keyword evidence="6" id="KW-1185">Reference proteome</keyword>
<name>A0A8C8WJJ2_PANLE</name>
<dbReference type="GeneTree" id="ENSGT00940000155831"/>
<gene>
    <name evidence="5" type="primary">ARHGEF28</name>
</gene>
<dbReference type="Gene3D" id="2.30.29.30">
    <property type="entry name" value="Pleckstrin-homology domain (PH domain)/Phosphotyrosine-binding domain (PTB)"/>
    <property type="match status" value="1"/>
</dbReference>
<evidence type="ECO:0000313" key="6">
    <source>
        <dbReference type="Proteomes" id="UP000694399"/>
    </source>
</evidence>
<evidence type="ECO:0000256" key="3">
    <source>
        <dbReference type="SAM" id="MobiDB-lite"/>
    </source>
</evidence>
<evidence type="ECO:0000256" key="1">
    <source>
        <dbReference type="ARBA" id="ARBA00022658"/>
    </source>
</evidence>
<sequence>MIAAVDLKVSEYEKNQKWLEILNKIENKTYTKLKNGHVFRKQALISKERTLLYDGLVYWKTATGRFKDTLALLLTDVLLFLQEKDQKYIFAAVDQKPSVISLQKLIAREVANEERGMFLISASSAGPEMYEIHTNSKEERNNWMRRIQQAVESCPEEEGGRTSESDEERRKAEARVARIQQCQEILSNQDQQICTCLEEKLHIYAELGELSGLEDVHLEPHLLIKPDPGEPPQASSLVAAALKEALVTERTGGRGCWDVDPGTQGVGTDLAVSDAGEKVEYRSFPGSSQSEIIQAVQNLTRLLYSLQAALTIQDSHIQVHKLVLRQQESLSPGPSFRGGPLFQDQEKARHLEKQREELANIHKLQYEFQQDQRRWHRRCDQQQREQEAKASRLWERERECQSQEELLLRNRGELDQQLQEYQQNLERLREGQRLVERERERMRVQQSLLCGWKHSRQSSLPAAFFPGSTEVMELNRSESLCHENSFFINEALVQMSLNTYNKSTPSGVHQDATYPQNISNSDLVRTSENQVDLHLDVSQPLDVNHELWTAAGSCHQIPPLHQSSKDSCTNGSSVKKCSHTLMSLSGLQAQLPALLKGECDLDISQTEFPASQDSHPHGSQQQTFTAEAKLNLQTLTGQDQETGDNAEENIVYL</sequence>
<feature type="coiled-coil region" evidence="2">
    <location>
        <begin position="404"/>
        <end position="445"/>
    </location>
</feature>
<dbReference type="GO" id="GO:0035023">
    <property type="term" value="P:regulation of Rho protein signal transduction"/>
    <property type="evidence" value="ECO:0007669"/>
    <property type="project" value="TreeGrafter"/>
</dbReference>
<dbReference type="PANTHER" id="PTHR13944:SF22">
    <property type="entry name" value="RHO GUANINE NUCLEOTIDE EXCHANGE FACTOR 28"/>
    <property type="match status" value="1"/>
</dbReference>
<protein>
    <submittedName>
        <fullName evidence="5">Rho guanine nucleotide exchange factor 28</fullName>
    </submittedName>
</protein>
<keyword evidence="2" id="KW-0175">Coiled coil</keyword>
<proteinExistence type="predicted"/>
<feature type="compositionally biased region" description="Basic and acidic residues" evidence="3">
    <location>
        <begin position="158"/>
        <end position="172"/>
    </location>
</feature>
<evidence type="ECO:0000256" key="2">
    <source>
        <dbReference type="SAM" id="Coils"/>
    </source>
</evidence>
<evidence type="ECO:0000313" key="5">
    <source>
        <dbReference type="Ensembl" id="ENSPLOP00000004274.1"/>
    </source>
</evidence>
<dbReference type="AlphaFoldDB" id="A0A8C8WJJ2"/>
<dbReference type="SUPFAM" id="SSF50729">
    <property type="entry name" value="PH domain-like"/>
    <property type="match status" value="1"/>
</dbReference>
<dbReference type="GO" id="GO:0005085">
    <property type="term" value="F:guanyl-nucleotide exchange factor activity"/>
    <property type="evidence" value="ECO:0007669"/>
    <property type="project" value="UniProtKB-KW"/>
</dbReference>
<feature type="domain" description="PH" evidence="4">
    <location>
        <begin position="50"/>
        <end position="152"/>
    </location>
</feature>
<reference evidence="5" key="2">
    <citation type="submission" date="2025-08" db="UniProtKB">
        <authorList>
            <consortium name="Ensembl"/>
        </authorList>
    </citation>
    <scope>IDENTIFICATION</scope>
</reference>
<dbReference type="Ensembl" id="ENSPLOT00000004696.1">
    <property type="protein sequence ID" value="ENSPLOP00000004274.1"/>
    <property type="gene ID" value="ENSPLOG00000002846.1"/>
</dbReference>
<dbReference type="InterPro" id="IPR001849">
    <property type="entry name" value="PH_domain"/>
</dbReference>
<evidence type="ECO:0000259" key="4">
    <source>
        <dbReference type="PROSITE" id="PS50003"/>
    </source>
</evidence>
<dbReference type="InterPro" id="IPR041020">
    <property type="entry name" value="PH_16"/>
</dbReference>
<reference evidence="5" key="3">
    <citation type="submission" date="2025-09" db="UniProtKB">
        <authorList>
            <consortium name="Ensembl"/>
        </authorList>
    </citation>
    <scope>IDENTIFICATION</scope>
</reference>
<keyword evidence="1" id="KW-0344">Guanine-nucleotide releasing factor</keyword>
<dbReference type="PANTHER" id="PTHR13944">
    <property type="entry name" value="AGAP007712-PA"/>
    <property type="match status" value="1"/>
</dbReference>
<organism evidence="5 6">
    <name type="scientific">Panthera leo</name>
    <name type="common">Lion</name>
    <dbReference type="NCBI Taxonomy" id="9689"/>
    <lineage>
        <taxon>Eukaryota</taxon>
        <taxon>Metazoa</taxon>
        <taxon>Chordata</taxon>
        <taxon>Craniata</taxon>
        <taxon>Vertebrata</taxon>
        <taxon>Euteleostomi</taxon>
        <taxon>Mammalia</taxon>
        <taxon>Eutheria</taxon>
        <taxon>Laurasiatheria</taxon>
        <taxon>Carnivora</taxon>
        <taxon>Feliformia</taxon>
        <taxon>Felidae</taxon>
        <taxon>Pantherinae</taxon>
        <taxon>Panthera</taxon>
    </lineage>
</organism>
<feature type="region of interest" description="Disordered" evidence="3">
    <location>
        <begin position="151"/>
        <end position="172"/>
    </location>
</feature>